<dbReference type="STRING" id="1094491.BBbe_10690"/>
<dbReference type="AlphaFoldDB" id="N6UC06"/>
<name>N6UC06_9HYPH</name>
<protein>
    <submittedName>
        <fullName evidence="1">Uncharacterized protein</fullName>
    </submittedName>
</protein>
<gene>
    <name evidence="1" type="ORF">BBbe_10690</name>
</gene>
<proteinExistence type="predicted"/>
<keyword evidence="2" id="KW-1185">Reference proteome</keyword>
<accession>N6UC06</accession>
<comment type="caution">
    <text evidence="1">The sequence shown here is derived from an EMBL/GenBank/DDBJ whole genome shotgun (WGS) entry which is preliminary data.</text>
</comment>
<dbReference type="eggNOG" id="ENOG50332YW">
    <property type="taxonomic scope" value="Bacteria"/>
</dbReference>
<evidence type="ECO:0000313" key="2">
    <source>
        <dbReference type="Proteomes" id="UP000014038"/>
    </source>
</evidence>
<evidence type="ECO:0000313" key="1">
    <source>
        <dbReference type="EMBL" id="ENN90159.1"/>
    </source>
</evidence>
<dbReference type="Proteomes" id="UP000014038">
    <property type="component" value="Chromosome"/>
</dbReference>
<dbReference type="HOGENOM" id="CLU_095988_0_0_5"/>
<organism evidence="1 2">
    <name type="scientific">Bartonella bovis 91-4</name>
    <dbReference type="NCBI Taxonomy" id="1094491"/>
    <lineage>
        <taxon>Bacteria</taxon>
        <taxon>Pseudomonadati</taxon>
        <taxon>Pseudomonadota</taxon>
        <taxon>Alphaproteobacteria</taxon>
        <taxon>Hyphomicrobiales</taxon>
        <taxon>Bartonellaceae</taxon>
        <taxon>Bartonella</taxon>
    </lineage>
</organism>
<dbReference type="EMBL" id="AGWA01000019">
    <property type="protein sequence ID" value="ENN90159.1"/>
    <property type="molecule type" value="Genomic_DNA"/>
</dbReference>
<sequence length="252" mass="28257">MEAINGMEKIGEELKNEASGTLASFLSDFSSVNEDEDTEVLLFSDESEQACDSEKYEEFLLSDTDFLEEDMEEMLPLHIASDNAADFKVAEQKTFDQVEQETTERLQKQFAAEKQQMEKEHAKAIEAAKQGVVDTLGAQMHSQLMEGFADLRQGVSKDIAQVLAAFIGEKITQEVLQQFATKMVDQVIDAGQPLILEGNEKLLEQLKKQKGFDASKFEFKSTNSTEIRLRRGSVVTATQLTPLLMMLQELVQ</sequence>
<reference evidence="1 2" key="1">
    <citation type="journal article" date="2013" name="PLoS Genet.">
        <title>A gene transfer agent and a dynamic repertoire of secretion systems hold the keys to the explosive radiation of the emerging pathogen Bartonella.</title>
        <authorList>
            <person name="Guy L."/>
            <person name="Nystedt B."/>
            <person name="Toft C."/>
            <person name="Zaremba-Niedzwiedzka K."/>
            <person name="Berglund E.C."/>
            <person name="Granberg F."/>
            <person name="Naslund K."/>
            <person name="Eriksson A.S."/>
            <person name="Andersson S.G."/>
        </authorList>
    </citation>
    <scope>NUCLEOTIDE SEQUENCE [LARGE SCALE GENOMIC DNA]</scope>
    <source>
        <strain evidence="1 2">91-4</strain>
    </source>
</reference>
<dbReference type="OrthoDB" id="7923340at2"/>
<dbReference type="PATRIC" id="fig|1094491.5.peg.1166"/>